<dbReference type="GO" id="GO:0044550">
    <property type="term" value="P:secondary metabolite biosynthetic process"/>
    <property type="evidence" value="ECO:0007669"/>
    <property type="project" value="TreeGrafter"/>
</dbReference>
<dbReference type="Gene3D" id="3.40.47.10">
    <property type="match status" value="2"/>
</dbReference>
<proteinExistence type="predicted"/>
<evidence type="ECO:0000313" key="4">
    <source>
        <dbReference type="EMBL" id="KJD32130.1"/>
    </source>
</evidence>
<evidence type="ECO:0000313" key="5">
    <source>
        <dbReference type="EMBL" id="KJD32292.1"/>
    </source>
</evidence>
<name>A0A0D7VZ15_9FLAO</name>
<dbReference type="PANTHER" id="PTHR34069">
    <property type="entry name" value="3-OXOACYL-[ACYL-CARRIER-PROTEIN] SYNTHASE 3"/>
    <property type="match status" value="1"/>
</dbReference>
<dbReference type="PANTHER" id="PTHR34069:SF2">
    <property type="entry name" value="BETA-KETOACYL-[ACYL-CARRIER-PROTEIN] SYNTHASE III"/>
    <property type="match status" value="1"/>
</dbReference>
<evidence type="ECO:0000256" key="1">
    <source>
        <dbReference type="ARBA" id="ARBA00022679"/>
    </source>
</evidence>
<comment type="caution">
    <text evidence="4">The sequence shown here is derived from an EMBL/GenBank/DDBJ whole genome shotgun (WGS) entry which is preliminary data.</text>
</comment>
<sequence length="377" mass="42143">MKEVYITRISKFLPNKPVSNDEMEAKLGLINGKHSKGRRIVLRNNQIKTRYYAIDEAGNITHNNAQLTTEAIKGLCDSNFKTTDIEVLSCGTSSPDHILPSHASMVHGFLKNGNVEVNSPSGACCSGMNALKYGYLSVKCEQSNNAVVTGSERSSTWFRSDIFEDEVKHLETLEENPIIAFNKDFLRWMLSDGAGALLLESEPKGEQPLKIEWMEGFSYADELEACMYSGGEKQDDGLLKPWREYAADQWSKKTLFAVQQDVKLLGANILEKGVDSLKRSFAKHNISVDDIDYYLPHISSYYFKEGLYDGMKAAGIEIPWDKWFMNLDRVGNVGAASIYLMIEELVASGKLKKGQKILLSVPESARFSYSIALLTVC</sequence>
<dbReference type="Pfam" id="PF08541">
    <property type="entry name" value="ACP_syn_III_C"/>
    <property type="match status" value="1"/>
</dbReference>
<dbReference type="EMBL" id="JTDV01000010">
    <property type="protein sequence ID" value="KJD32292.1"/>
    <property type="molecule type" value="Genomic_DNA"/>
</dbReference>
<evidence type="ECO:0000259" key="3">
    <source>
        <dbReference type="Pfam" id="PF08541"/>
    </source>
</evidence>
<evidence type="ECO:0000313" key="6">
    <source>
        <dbReference type="Proteomes" id="UP000032361"/>
    </source>
</evidence>
<keyword evidence="1 4" id="KW-0808">Transferase</keyword>
<dbReference type="NCBIfam" id="NF005293">
    <property type="entry name" value="PRK06816.1"/>
    <property type="match status" value="1"/>
</dbReference>
<accession>A0A0D7VZ15</accession>
<keyword evidence="2 4" id="KW-0012">Acyltransferase</keyword>
<dbReference type="EMBL" id="JTDV01000010">
    <property type="protein sequence ID" value="KJD32130.1"/>
    <property type="molecule type" value="Genomic_DNA"/>
</dbReference>
<dbReference type="SUPFAM" id="SSF53901">
    <property type="entry name" value="Thiolase-like"/>
    <property type="match status" value="2"/>
</dbReference>
<dbReference type="RefSeq" id="WP_044626774.1">
    <property type="nucleotide sequence ID" value="NZ_JTDV01000010.1"/>
</dbReference>
<gene>
    <name evidence="4" type="ORF">PK35_11005</name>
    <name evidence="5" type="ORF">PK35_11890</name>
</gene>
<dbReference type="EC" id="2.3.1.41" evidence="4"/>
<feature type="domain" description="Beta-ketoacyl-[acyl-carrier-protein] synthase III C-terminal" evidence="3">
    <location>
        <begin position="282"/>
        <end position="360"/>
    </location>
</feature>
<dbReference type="InterPro" id="IPR013747">
    <property type="entry name" value="ACP_syn_III_C"/>
</dbReference>
<evidence type="ECO:0000256" key="2">
    <source>
        <dbReference type="ARBA" id="ARBA00023315"/>
    </source>
</evidence>
<dbReference type="GO" id="GO:0004315">
    <property type="term" value="F:3-oxoacyl-[acyl-carrier-protein] synthase activity"/>
    <property type="evidence" value="ECO:0007669"/>
    <property type="project" value="UniProtKB-EC"/>
</dbReference>
<reference evidence="4 6" key="1">
    <citation type="journal article" date="2015" name="Antonie Van Leeuwenhoek">
        <title>Tamlana nanhaiensis sp. nov., isolated from surface seawater collected from the South China Sea.</title>
        <authorList>
            <person name="Liu X."/>
            <person name="Lai Q."/>
            <person name="Du Y."/>
            <person name="Li G."/>
            <person name="Sun F."/>
            <person name="Shao Z."/>
        </authorList>
    </citation>
    <scope>NUCLEOTIDE SEQUENCE [LARGE SCALE GENOMIC DNA]</scope>
    <source>
        <strain evidence="4 6">FHC16</strain>
    </source>
</reference>
<dbReference type="STRING" id="1382798.PK35_11005"/>
<protein>
    <submittedName>
        <fullName evidence="4">3-oxoacyl-ACP synthase</fullName>
        <ecNumber evidence="4">2.3.1.41</ecNumber>
    </submittedName>
</protein>
<dbReference type="CDD" id="cd00827">
    <property type="entry name" value="init_cond_enzymes"/>
    <property type="match status" value="1"/>
</dbReference>
<dbReference type="OrthoDB" id="2514738at2"/>
<dbReference type="Proteomes" id="UP000032361">
    <property type="component" value="Unassembled WGS sequence"/>
</dbReference>
<keyword evidence="6" id="KW-1185">Reference proteome</keyword>
<dbReference type="InterPro" id="IPR016039">
    <property type="entry name" value="Thiolase-like"/>
</dbReference>
<dbReference type="AlphaFoldDB" id="A0A0D7VZ15"/>
<organism evidence="4 6">
    <name type="scientific">Neotamlana nanhaiensis</name>
    <dbReference type="NCBI Taxonomy" id="1382798"/>
    <lineage>
        <taxon>Bacteria</taxon>
        <taxon>Pseudomonadati</taxon>
        <taxon>Bacteroidota</taxon>
        <taxon>Flavobacteriia</taxon>
        <taxon>Flavobacteriales</taxon>
        <taxon>Flavobacteriaceae</taxon>
        <taxon>Neotamlana</taxon>
    </lineage>
</organism>
<dbReference type="PATRIC" id="fig|1382798.3.peg.758"/>